<dbReference type="GeneID" id="121230688"/>
<dbReference type="PANTHER" id="PTHR47947">
    <property type="entry name" value="CYTOCHROME P450 82C3-RELATED"/>
    <property type="match status" value="1"/>
</dbReference>
<dbReference type="PRINTS" id="PR00463">
    <property type="entry name" value="EP450I"/>
</dbReference>
<dbReference type="PANTHER" id="PTHR47947:SF2">
    <property type="entry name" value="CYTOCHROME P450 82C3-LIKE"/>
    <property type="match status" value="1"/>
</dbReference>
<evidence type="ECO:0000256" key="4">
    <source>
        <dbReference type="ARBA" id="ARBA00023002"/>
    </source>
</evidence>
<organism evidence="7 8">
    <name type="scientific">Gossypium hirsutum</name>
    <name type="common">Upland cotton</name>
    <name type="synonym">Gossypium mexicanum</name>
    <dbReference type="NCBI Taxonomy" id="3635"/>
    <lineage>
        <taxon>Eukaryota</taxon>
        <taxon>Viridiplantae</taxon>
        <taxon>Streptophyta</taxon>
        <taxon>Embryophyta</taxon>
        <taxon>Tracheophyta</taxon>
        <taxon>Spermatophyta</taxon>
        <taxon>Magnoliopsida</taxon>
        <taxon>eudicotyledons</taxon>
        <taxon>Gunneridae</taxon>
        <taxon>Pentapetalae</taxon>
        <taxon>rosids</taxon>
        <taxon>malvids</taxon>
        <taxon>Malvales</taxon>
        <taxon>Malvaceae</taxon>
        <taxon>Malvoideae</taxon>
        <taxon>Gossypium</taxon>
    </lineage>
</organism>
<reference evidence="7" key="1">
    <citation type="journal article" date="2020" name="Nat. Genet.">
        <title>Genomic diversifications of five Gossypium allopolyploid species and their impact on cotton improvement.</title>
        <authorList>
            <person name="Chen Z.J."/>
            <person name="Sreedasyam A."/>
            <person name="Ando A."/>
            <person name="Song Q."/>
            <person name="De Santiago L.M."/>
            <person name="Hulse-Kemp A.M."/>
            <person name="Ding M."/>
            <person name="Ye W."/>
            <person name="Kirkbride R.C."/>
            <person name="Jenkins J."/>
            <person name="Plott C."/>
            <person name="Lovell J."/>
            <person name="Lin Y.M."/>
            <person name="Vaughn R."/>
            <person name="Liu B."/>
            <person name="Simpson S."/>
            <person name="Scheffler B.E."/>
            <person name="Wen L."/>
            <person name="Saski C.A."/>
            <person name="Grover C.E."/>
            <person name="Hu G."/>
            <person name="Conover J.L."/>
            <person name="Carlson J.W."/>
            <person name="Shu S."/>
            <person name="Boston L.B."/>
            <person name="Williams M."/>
            <person name="Peterson D.G."/>
            <person name="McGee K."/>
            <person name="Jones D.C."/>
            <person name="Wendel J.F."/>
            <person name="Stelly D.M."/>
            <person name="Grimwood J."/>
            <person name="Schmutz J."/>
        </authorList>
    </citation>
    <scope>NUCLEOTIDE SEQUENCE [LARGE SCALE GENOMIC DNA]</scope>
    <source>
        <strain evidence="7">cv. TM-1</strain>
    </source>
</reference>
<gene>
    <name evidence="8" type="primary">LOC121230688</name>
</gene>
<keyword evidence="4" id="KW-0560">Oxidoreductase</keyword>
<keyword evidence="3" id="KW-0479">Metal-binding</keyword>
<dbReference type="InterPro" id="IPR002401">
    <property type="entry name" value="Cyt_P450_E_grp-I"/>
</dbReference>
<evidence type="ECO:0000313" key="8">
    <source>
        <dbReference type="RefSeq" id="XP_040971836.1"/>
    </source>
</evidence>
<keyword evidence="7" id="KW-1185">Reference proteome</keyword>
<evidence type="ECO:0000256" key="1">
    <source>
        <dbReference type="ARBA" id="ARBA00010617"/>
    </source>
</evidence>
<keyword evidence="2" id="KW-0349">Heme</keyword>
<dbReference type="Gene3D" id="1.10.630.10">
    <property type="entry name" value="Cytochrome P450"/>
    <property type="match status" value="2"/>
</dbReference>
<evidence type="ECO:0000256" key="3">
    <source>
        <dbReference type="ARBA" id="ARBA00022723"/>
    </source>
</evidence>
<name>A0ABM3BXR4_GOSHI</name>
<keyword evidence="6" id="KW-0503">Monooxygenase</keyword>
<evidence type="ECO:0000256" key="2">
    <source>
        <dbReference type="ARBA" id="ARBA00022617"/>
    </source>
</evidence>
<comment type="similarity">
    <text evidence="1">Belongs to the cytochrome P450 family.</text>
</comment>
<dbReference type="Pfam" id="PF00067">
    <property type="entry name" value="p450"/>
    <property type="match status" value="2"/>
</dbReference>
<accession>A0ABM3BXR4</accession>
<dbReference type="Proteomes" id="UP000818029">
    <property type="component" value="Chromosome A06"/>
</dbReference>
<dbReference type="InterPro" id="IPR001128">
    <property type="entry name" value="Cyt_P450"/>
</dbReference>
<evidence type="ECO:0000313" key="7">
    <source>
        <dbReference type="Proteomes" id="UP000818029"/>
    </source>
</evidence>
<keyword evidence="5" id="KW-0408">Iron</keyword>
<dbReference type="SUPFAM" id="SSF48264">
    <property type="entry name" value="Cytochrome P450"/>
    <property type="match status" value="1"/>
</dbReference>
<reference evidence="8" key="2">
    <citation type="submission" date="2025-08" db="UniProtKB">
        <authorList>
            <consortium name="RefSeq"/>
        </authorList>
    </citation>
    <scope>IDENTIFICATION</scope>
</reference>
<protein>
    <submittedName>
        <fullName evidence="8">Cytochrome P450 82A1-like</fullName>
    </submittedName>
</protein>
<evidence type="ECO:0000256" key="6">
    <source>
        <dbReference type="ARBA" id="ARBA00023033"/>
    </source>
</evidence>
<dbReference type="RefSeq" id="XP_040971836.1">
    <property type="nucleotide sequence ID" value="XM_041115902.1"/>
</dbReference>
<dbReference type="InterPro" id="IPR050651">
    <property type="entry name" value="Plant_Cytochrome_P450_Monoox"/>
</dbReference>
<evidence type="ECO:0000256" key="5">
    <source>
        <dbReference type="ARBA" id="ARBA00023004"/>
    </source>
</evidence>
<proteinExistence type="inferred from homology"/>
<dbReference type="InterPro" id="IPR036396">
    <property type="entry name" value="Cyt_P450_sf"/>
</dbReference>
<sequence length="317" mass="36560">MADKYGRIFSIKLGVHRALVVNNWEIAKECLTINDKVFATRPNLACRELMGYNRAMIGFASYGPYWRQMRKISTIELLSNHRLNLLKHKSSNSDKVLVEMKRWFRDVTLNIILRIIVGKRIPNSYEGVENVKWKKSLDDLFGLSGKLLISDALPYLRWLDIGRDEKSMKNVAKDLDQVAEEWLREHKEKRAENKGNSGEDFMGVLLSILSDTEEHDVDAINKATSLIQCNPQIWEDPLEFRPERFMTTHKDIDVKGHDFELIPFSSDRRMCPGISIETLSGEAVDMRETLGLTIPKATPLEVKITPRLTSFVYQLTY</sequence>